<evidence type="ECO:0000313" key="2">
    <source>
        <dbReference type="EMBL" id="EFJ21428.1"/>
    </source>
</evidence>
<dbReference type="InParanoid" id="D8S2A6"/>
<organism evidence="3">
    <name type="scientific">Selaginella moellendorffii</name>
    <name type="common">Spikemoss</name>
    <dbReference type="NCBI Taxonomy" id="88036"/>
    <lineage>
        <taxon>Eukaryota</taxon>
        <taxon>Viridiplantae</taxon>
        <taxon>Streptophyta</taxon>
        <taxon>Embryophyta</taxon>
        <taxon>Tracheophyta</taxon>
        <taxon>Lycopodiopsida</taxon>
        <taxon>Selaginellales</taxon>
        <taxon>Selaginellaceae</taxon>
        <taxon>Selaginella</taxon>
    </lineage>
</organism>
<protein>
    <submittedName>
        <fullName evidence="2">Uncharacterized protein</fullName>
    </submittedName>
</protein>
<sequence length="175" mass="19859">MLPLNKRWKKMMGMMKRRAMMIRKGSKVFMSRRKQGRNVGKTRGVMRQLPLLTSNGKITLERSGKTRNPDYFSLSHKDAKRLMLVKLNLKVFLVEYFNIMDEFLTKQASTSPTFLADSDAPEEEAHEEDPMDGVDPLGNATQVPGSSGKQKNPKKAEKIINTLFSERNALAAARN</sequence>
<accession>D8S2A6</accession>
<dbReference type="Gramene" id="EFJ21428">
    <property type="protein sequence ID" value="EFJ21428"/>
    <property type="gene ID" value="SELMODRAFT_417461"/>
</dbReference>
<keyword evidence="3" id="KW-1185">Reference proteome</keyword>
<feature type="compositionally biased region" description="Acidic residues" evidence="1">
    <location>
        <begin position="119"/>
        <end position="132"/>
    </location>
</feature>
<dbReference type="HOGENOM" id="CLU_1535109_0_0_1"/>
<name>D8S2A6_SELML</name>
<dbReference type="KEGG" id="smo:SELMODRAFT_417461"/>
<gene>
    <name evidence="2" type="ORF">SELMODRAFT_417461</name>
</gene>
<dbReference type="AlphaFoldDB" id="D8S2A6"/>
<reference evidence="2 3" key="1">
    <citation type="journal article" date="2011" name="Science">
        <title>The Selaginella genome identifies genetic changes associated with the evolution of vascular plants.</title>
        <authorList>
            <person name="Banks J.A."/>
            <person name="Nishiyama T."/>
            <person name="Hasebe M."/>
            <person name="Bowman J.L."/>
            <person name="Gribskov M."/>
            <person name="dePamphilis C."/>
            <person name="Albert V.A."/>
            <person name="Aono N."/>
            <person name="Aoyama T."/>
            <person name="Ambrose B.A."/>
            <person name="Ashton N.W."/>
            <person name="Axtell M.J."/>
            <person name="Barker E."/>
            <person name="Barker M.S."/>
            <person name="Bennetzen J.L."/>
            <person name="Bonawitz N.D."/>
            <person name="Chapple C."/>
            <person name="Cheng C."/>
            <person name="Correa L.G."/>
            <person name="Dacre M."/>
            <person name="DeBarry J."/>
            <person name="Dreyer I."/>
            <person name="Elias M."/>
            <person name="Engstrom E.M."/>
            <person name="Estelle M."/>
            <person name="Feng L."/>
            <person name="Finet C."/>
            <person name="Floyd S.K."/>
            <person name="Frommer W.B."/>
            <person name="Fujita T."/>
            <person name="Gramzow L."/>
            <person name="Gutensohn M."/>
            <person name="Harholt J."/>
            <person name="Hattori M."/>
            <person name="Heyl A."/>
            <person name="Hirai T."/>
            <person name="Hiwatashi Y."/>
            <person name="Ishikawa M."/>
            <person name="Iwata M."/>
            <person name="Karol K.G."/>
            <person name="Koehler B."/>
            <person name="Kolukisaoglu U."/>
            <person name="Kubo M."/>
            <person name="Kurata T."/>
            <person name="Lalonde S."/>
            <person name="Li K."/>
            <person name="Li Y."/>
            <person name="Litt A."/>
            <person name="Lyons E."/>
            <person name="Manning G."/>
            <person name="Maruyama T."/>
            <person name="Michael T.P."/>
            <person name="Mikami K."/>
            <person name="Miyazaki S."/>
            <person name="Morinaga S."/>
            <person name="Murata T."/>
            <person name="Mueller-Roeber B."/>
            <person name="Nelson D.R."/>
            <person name="Obara M."/>
            <person name="Oguri Y."/>
            <person name="Olmstead R.G."/>
            <person name="Onodera N."/>
            <person name="Petersen B.L."/>
            <person name="Pils B."/>
            <person name="Prigge M."/>
            <person name="Rensing S.A."/>
            <person name="Riano-Pachon D.M."/>
            <person name="Roberts A.W."/>
            <person name="Sato Y."/>
            <person name="Scheller H.V."/>
            <person name="Schulz B."/>
            <person name="Schulz C."/>
            <person name="Shakirov E.V."/>
            <person name="Shibagaki N."/>
            <person name="Shinohara N."/>
            <person name="Shippen D.E."/>
            <person name="Soerensen I."/>
            <person name="Sotooka R."/>
            <person name="Sugimoto N."/>
            <person name="Sugita M."/>
            <person name="Sumikawa N."/>
            <person name="Tanurdzic M."/>
            <person name="Theissen G."/>
            <person name="Ulvskov P."/>
            <person name="Wakazuki S."/>
            <person name="Weng J.K."/>
            <person name="Willats W.W."/>
            <person name="Wipf D."/>
            <person name="Wolf P.G."/>
            <person name="Yang L."/>
            <person name="Zimmer A.D."/>
            <person name="Zhu Q."/>
            <person name="Mitros T."/>
            <person name="Hellsten U."/>
            <person name="Loque D."/>
            <person name="Otillar R."/>
            <person name="Salamov A."/>
            <person name="Schmutz J."/>
            <person name="Shapiro H."/>
            <person name="Lindquist E."/>
            <person name="Lucas S."/>
            <person name="Rokhsar D."/>
            <person name="Grigoriev I.V."/>
        </authorList>
    </citation>
    <scope>NUCLEOTIDE SEQUENCE [LARGE SCALE GENOMIC DNA]</scope>
</reference>
<proteinExistence type="predicted"/>
<dbReference type="EMBL" id="GL377599">
    <property type="protein sequence ID" value="EFJ21428.1"/>
    <property type="molecule type" value="Genomic_DNA"/>
</dbReference>
<evidence type="ECO:0000313" key="3">
    <source>
        <dbReference type="Proteomes" id="UP000001514"/>
    </source>
</evidence>
<feature type="region of interest" description="Disordered" evidence="1">
    <location>
        <begin position="111"/>
        <end position="157"/>
    </location>
</feature>
<dbReference type="Proteomes" id="UP000001514">
    <property type="component" value="Unassembled WGS sequence"/>
</dbReference>
<feature type="compositionally biased region" description="Polar residues" evidence="1">
    <location>
        <begin position="139"/>
        <end position="150"/>
    </location>
</feature>
<evidence type="ECO:0000256" key="1">
    <source>
        <dbReference type="SAM" id="MobiDB-lite"/>
    </source>
</evidence>